<comment type="caution">
    <text evidence="2">The sequence shown here is derived from an EMBL/GenBank/DDBJ whole genome shotgun (WGS) entry which is preliminary data.</text>
</comment>
<dbReference type="PANTHER" id="PTHR30411">
    <property type="entry name" value="CYTOPLASMIC PROTEIN"/>
    <property type="match status" value="1"/>
</dbReference>
<name>A0AAW3T838_9MICO</name>
<dbReference type="Proteomes" id="UP000590225">
    <property type="component" value="Unassembled WGS sequence"/>
</dbReference>
<evidence type="ECO:0000259" key="1">
    <source>
        <dbReference type="Pfam" id="PF04073"/>
    </source>
</evidence>
<dbReference type="InterPro" id="IPR036754">
    <property type="entry name" value="YbaK/aa-tRNA-synt-asso_dom_sf"/>
</dbReference>
<dbReference type="Pfam" id="PF04073">
    <property type="entry name" value="tRNA_edit"/>
    <property type="match status" value="1"/>
</dbReference>
<dbReference type="SUPFAM" id="SSF55826">
    <property type="entry name" value="YbaK/ProRS associated domain"/>
    <property type="match status" value="1"/>
</dbReference>
<dbReference type="GO" id="GO:0002161">
    <property type="term" value="F:aminoacyl-tRNA deacylase activity"/>
    <property type="evidence" value="ECO:0007669"/>
    <property type="project" value="InterPro"/>
</dbReference>
<reference evidence="2 3" key="1">
    <citation type="submission" date="2020-07" db="EMBL/GenBank/DDBJ databases">
        <title>Above-ground endophytic microbial communities from plants in different locations in the United States.</title>
        <authorList>
            <person name="Frank C."/>
        </authorList>
    </citation>
    <scope>NUCLEOTIDE SEQUENCE [LARGE SCALE GENOMIC DNA]</scope>
    <source>
        <strain evidence="2 3">WPL5_2</strain>
    </source>
</reference>
<feature type="domain" description="YbaK/aminoacyl-tRNA synthetase-associated" evidence="1">
    <location>
        <begin position="42"/>
        <end position="162"/>
    </location>
</feature>
<dbReference type="Gene3D" id="3.90.960.10">
    <property type="entry name" value="YbaK/aminoacyl-tRNA synthetase-associated domain"/>
    <property type="match status" value="1"/>
</dbReference>
<dbReference type="EMBL" id="JACGXP010000003">
    <property type="protein sequence ID" value="MBA8990885.1"/>
    <property type="molecule type" value="Genomic_DNA"/>
</dbReference>
<organism evidence="2 3">
    <name type="scientific">Curtobacterium pusillum</name>
    <dbReference type="NCBI Taxonomy" id="69373"/>
    <lineage>
        <taxon>Bacteria</taxon>
        <taxon>Bacillati</taxon>
        <taxon>Actinomycetota</taxon>
        <taxon>Actinomycetes</taxon>
        <taxon>Micrococcales</taxon>
        <taxon>Microbacteriaceae</taxon>
        <taxon>Curtobacterium</taxon>
    </lineage>
</organism>
<evidence type="ECO:0000313" key="3">
    <source>
        <dbReference type="Proteomes" id="UP000590225"/>
    </source>
</evidence>
<evidence type="ECO:0000313" key="2">
    <source>
        <dbReference type="EMBL" id="MBA8990885.1"/>
    </source>
</evidence>
<dbReference type="AlphaFoldDB" id="A0AAW3T838"/>
<dbReference type="PANTHER" id="PTHR30411:SF1">
    <property type="entry name" value="CYTOPLASMIC PROTEIN"/>
    <property type="match status" value="1"/>
</dbReference>
<accession>A0AAW3T838</accession>
<dbReference type="RefSeq" id="WP_182516153.1">
    <property type="nucleotide sequence ID" value="NZ_JACGXP010000003.1"/>
</dbReference>
<sequence length="180" mass="18532">MPTLARVPALVATGFLAIPVAEALVTLPSDLLGKIEAAPIDPELADTAAFSEAYGFPLEGGANCIVVAGKRGDEVRFAACVVLASTKLDVNRTVKQLLDVRKASFAPMDQAVELTGMEYGGITPIGLPSSWPVYVDSRVLDAPEVVIGAGLRGAKVFLPGAVLGELPHVEVVEGLAVAAA</sequence>
<dbReference type="InterPro" id="IPR007214">
    <property type="entry name" value="YbaK/aa-tRNA-synth-assoc-dom"/>
</dbReference>
<proteinExistence type="predicted"/>
<protein>
    <submittedName>
        <fullName evidence="2">Prolyl-tRNA editing enzyme YbaK/EbsC (Cys-tRNA(Pro) deacylase)</fullName>
    </submittedName>
</protein>
<dbReference type="CDD" id="cd04939">
    <property type="entry name" value="PA2301"/>
    <property type="match status" value="1"/>
</dbReference>
<gene>
    <name evidence="2" type="ORF">FHW23_002150</name>
</gene>